<organism evidence="1 2">
    <name type="scientific">Trichonephila inaurata madagascariensis</name>
    <dbReference type="NCBI Taxonomy" id="2747483"/>
    <lineage>
        <taxon>Eukaryota</taxon>
        <taxon>Metazoa</taxon>
        <taxon>Ecdysozoa</taxon>
        <taxon>Arthropoda</taxon>
        <taxon>Chelicerata</taxon>
        <taxon>Arachnida</taxon>
        <taxon>Araneae</taxon>
        <taxon>Araneomorphae</taxon>
        <taxon>Entelegynae</taxon>
        <taxon>Araneoidea</taxon>
        <taxon>Nephilidae</taxon>
        <taxon>Trichonephila</taxon>
        <taxon>Trichonephila inaurata</taxon>
    </lineage>
</organism>
<protein>
    <submittedName>
        <fullName evidence="1">Uncharacterized protein</fullName>
    </submittedName>
</protein>
<accession>A0A8X6XZN1</accession>
<name>A0A8X6XZN1_9ARAC</name>
<proteinExistence type="predicted"/>
<sequence length="127" mass="14739">MQSRVFGILQSTNTEWCRGSHYMRLPCTHKWRESSRYSQYRNLKRSALEQCFPSTNKDFNPWVKKQSASGQTTANVLFNVPFAQHGKGLLFLYEVQKDLSQRGLQQTGKAHYVQMGALLNCFLDRLC</sequence>
<reference evidence="1" key="1">
    <citation type="submission" date="2020-08" db="EMBL/GenBank/DDBJ databases">
        <title>Multicomponent nature underlies the extraordinary mechanical properties of spider dragline silk.</title>
        <authorList>
            <person name="Kono N."/>
            <person name="Nakamura H."/>
            <person name="Mori M."/>
            <person name="Yoshida Y."/>
            <person name="Ohtoshi R."/>
            <person name="Malay A.D."/>
            <person name="Moran D.A.P."/>
            <person name="Tomita M."/>
            <person name="Numata K."/>
            <person name="Arakawa K."/>
        </authorList>
    </citation>
    <scope>NUCLEOTIDE SEQUENCE</scope>
</reference>
<dbReference type="AlphaFoldDB" id="A0A8X6XZN1"/>
<gene>
    <name evidence="1" type="ORF">TNIN_396011</name>
</gene>
<dbReference type="Proteomes" id="UP000886998">
    <property type="component" value="Unassembled WGS sequence"/>
</dbReference>
<dbReference type="EMBL" id="BMAV01014165">
    <property type="protein sequence ID" value="GFY62289.1"/>
    <property type="molecule type" value="Genomic_DNA"/>
</dbReference>
<keyword evidence="2" id="KW-1185">Reference proteome</keyword>
<comment type="caution">
    <text evidence="1">The sequence shown here is derived from an EMBL/GenBank/DDBJ whole genome shotgun (WGS) entry which is preliminary data.</text>
</comment>
<evidence type="ECO:0000313" key="1">
    <source>
        <dbReference type="EMBL" id="GFY62289.1"/>
    </source>
</evidence>
<evidence type="ECO:0000313" key="2">
    <source>
        <dbReference type="Proteomes" id="UP000886998"/>
    </source>
</evidence>
<dbReference type="OrthoDB" id="10271964at2759"/>